<protein>
    <recommendedName>
        <fullName evidence="4">Bromo domain-containing protein</fullName>
    </recommendedName>
</protein>
<feature type="compositionally biased region" description="Basic and acidic residues" evidence="3">
    <location>
        <begin position="434"/>
        <end position="450"/>
    </location>
</feature>
<dbReference type="OrthoDB" id="1742084at2759"/>
<comment type="caution">
    <text evidence="5">The sequence shown here is derived from an EMBL/GenBank/DDBJ whole genome shotgun (WGS) entry which is preliminary data.</text>
</comment>
<dbReference type="SMART" id="SM00297">
    <property type="entry name" value="BROMO"/>
    <property type="match status" value="1"/>
</dbReference>
<evidence type="ECO:0000259" key="4">
    <source>
        <dbReference type="PROSITE" id="PS50014"/>
    </source>
</evidence>
<dbReference type="SUPFAM" id="SSF47370">
    <property type="entry name" value="Bromodomain"/>
    <property type="match status" value="1"/>
</dbReference>
<keyword evidence="1 2" id="KW-0103">Bromodomain</keyword>
<dbReference type="AlphaFoldDB" id="A0A8H5GS03"/>
<feature type="region of interest" description="Disordered" evidence="3">
    <location>
        <begin position="155"/>
        <end position="475"/>
    </location>
</feature>
<dbReference type="PRINTS" id="PR00503">
    <property type="entry name" value="BROMODOMAIN"/>
</dbReference>
<evidence type="ECO:0000256" key="1">
    <source>
        <dbReference type="ARBA" id="ARBA00023117"/>
    </source>
</evidence>
<dbReference type="InterPro" id="IPR036427">
    <property type="entry name" value="Bromodomain-like_sf"/>
</dbReference>
<dbReference type="Gene3D" id="1.20.920.10">
    <property type="entry name" value="Bromodomain-like"/>
    <property type="match status" value="1"/>
</dbReference>
<feature type="compositionally biased region" description="Polar residues" evidence="3">
    <location>
        <begin position="179"/>
        <end position="190"/>
    </location>
</feature>
<feature type="compositionally biased region" description="Basic residues" evidence="3">
    <location>
        <begin position="372"/>
        <end position="381"/>
    </location>
</feature>
<gene>
    <name evidence="5" type="ORF">D9758_001010</name>
</gene>
<dbReference type="GO" id="GO:0006325">
    <property type="term" value="P:chromatin organization"/>
    <property type="evidence" value="ECO:0007669"/>
    <property type="project" value="UniProtKB-ARBA"/>
</dbReference>
<dbReference type="EMBL" id="JAACJM010000012">
    <property type="protein sequence ID" value="KAF5369928.1"/>
    <property type="molecule type" value="Genomic_DNA"/>
</dbReference>
<dbReference type="CDD" id="cd04369">
    <property type="entry name" value="Bromodomain"/>
    <property type="match status" value="1"/>
</dbReference>
<accession>A0A8H5GS03</accession>
<sequence>MSHRRTQTDFDVSSLSNVDRLLLSQAVYELGCNAWQSVAKLLSKHPLLSHPRSFFTAQSCHAMYKQLRKEASLEITEEDNAAHAPLSLKLAQIHYQARFVELRSLISETEENFKKTAAEIENIRNGTQEQSQPSAEPTPVSISLLRSNISSQEKIATPEAEVATPPEPEAAPSADTTEQSQPIELTSGPSEEQEEQAETVTAKDAVPSSPSMPDAPSPQDIEIADLFEPEPDEEGDQQPSQPSKSSPSHVAEEPETEMVDVKEEINTTAPQTPAAESGAEIVNSSRASPEAPATGQVTPSEGETTTEMEVDLSQVADATSSKPEDTTQQPSVEEPSALETKPEDVPERTGTAEVEDDGATTGDEHHDEPPQKRARTNRRGRPPVTSRNAKNRRRRQSAPTSERGTEEPEEDATEEATASPAPETLKRSGKRRRSFAEGHETPKKRPRDDSEPVDEEEAGPSTTRGRRRNEASTSKRFQNVIGMLLSQISQHRNGTIFHNPIKDSEAPDYHDIVKRPMDLKTIKSKIKEGVISNSLEFQRDIYLMFANAMMYNRPGSDVYIMAEDMMADSEGFINTFRQTEGFVVGGRR</sequence>
<feature type="compositionally biased region" description="Low complexity" evidence="3">
    <location>
        <begin position="157"/>
        <end position="178"/>
    </location>
</feature>
<dbReference type="PANTHER" id="PTHR15398:SF4">
    <property type="entry name" value="BROMODOMAIN-CONTAINING PROTEIN 8 ISOFORM X1"/>
    <property type="match status" value="1"/>
</dbReference>
<dbReference type="GO" id="GO:0035267">
    <property type="term" value="C:NuA4 histone acetyltransferase complex"/>
    <property type="evidence" value="ECO:0007669"/>
    <property type="project" value="TreeGrafter"/>
</dbReference>
<evidence type="ECO:0000313" key="5">
    <source>
        <dbReference type="EMBL" id="KAF5369928.1"/>
    </source>
</evidence>
<reference evidence="5 6" key="1">
    <citation type="journal article" date="2020" name="ISME J.">
        <title>Uncovering the hidden diversity of litter-decomposition mechanisms in mushroom-forming fungi.</title>
        <authorList>
            <person name="Floudas D."/>
            <person name="Bentzer J."/>
            <person name="Ahren D."/>
            <person name="Johansson T."/>
            <person name="Persson P."/>
            <person name="Tunlid A."/>
        </authorList>
    </citation>
    <scope>NUCLEOTIDE SEQUENCE [LARGE SCALE GENOMIC DNA]</scope>
    <source>
        <strain evidence="5 6">CBS 291.85</strain>
    </source>
</reference>
<organism evidence="5 6">
    <name type="scientific">Tetrapyrgos nigripes</name>
    <dbReference type="NCBI Taxonomy" id="182062"/>
    <lineage>
        <taxon>Eukaryota</taxon>
        <taxon>Fungi</taxon>
        <taxon>Dikarya</taxon>
        <taxon>Basidiomycota</taxon>
        <taxon>Agaricomycotina</taxon>
        <taxon>Agaricomycetes</taxon>
        <taxon>Agaricomycetidae</taxon>
        <taxon>Agaricales</taxon>
        <taxon>Marasmiineae</taxon>
        <taxon>Marasmiaceae</taxon>
        <taxon>Tetrapyrgos</taxon>
    </lineage>
</organism>
<dbReference type="InterPro" id="IPR001487">
    <property type="entry name" value="Bromodomain"/>
</dbReference>
<proteinExistence type="predicted"/>
<keyword evidence="6" id="KW-1185">Reference proteome</keyword>
<evidence type="ECO:0000256" key="2">
    <source>
        <dbReference type="PROSITE-ProRule" id="PRU00035"/>
    </source>
</evidence>
<dbReference type="Proteomes" id="UP000559256">
    <property type="component" value="Unassembled WGS sequence"/>
</dbReference>
<feature type="compositionally biased region" description="Acidic residues" evidence="3">
    <location>
        <begin position="222"/>
        <end position="236"/>
    </location>
</feature>
<dbReference type="PANTHER" id="PTHR15398">
    <property type="entry name" value="BROMODOMAIN-CONTAINING PROTEIN 8"/>
    <property type="match status" value="1"/>
</dbReference>
<feature type="domain" description="Bromo" evidence="4">
    <location>
        <begin position="489"/>
        <end position="559"/>
    </location>
</feature>
<name>A0A8H5GS03_9AGAR</name>
<feature type="compositionally biased region" description="Low complexity" evidence="3">
    <location>
        <begin position="198"/>
        <end position="218"/>
    </location>
</feature>
<feature type="compositionally biased region" description="Polar residues" evidence="3">
    <location>
        <begin position="316"/>
        <end position="331"/>
    </location>
</feature>
<dbReference type="Pfam" id="PF00439">
    <property type="entry name" value="Bromodomain"/>
    <property type="match status" value="1"/>
</dbReference>
<evidence type="ECO:0000313" key="6">
    <source>
        <dbReference type="Proteomes" id="UP000559256"/>
    </source>
</evidence>
<dbReference type="PROSITE" id="PS50014">
    <property type="entry name" value="BROMODOMAIN_2"/>
    <property type="match status" value="1"/>
</dbReference>
<feature type="compositionally biased region" description="Low complexity" evidence="3">
    <location>
        <begin position="237"/>
        <end position="248"/>
    </location>
</feature>
<evidence type="ECO:0000256" key="3">
    <source>
        <dbReference type="SAM" id="MobiDB-lite"/>
    </source>
</evidence>
<feature type="compositionally biased region" description="Basic and acidic residues" evidence="3">
    <location>
        <begin position="362"/>
        <end position="371"/>
    </location>
</feature>